<comment type="caution">
    <text evidence="6">The sequence shown here is derived from an EMBL/GenBank/DDBJ whole genome shotgun (WGS) entry which is preliminary data.</text>
</comment>
<name>A0ABQ0E249_9PORP</name>
<proteinExistence type="predicted"/>
<keyword evidence="3 5" id="KW-1133">Transmembrane helix</keyword>
<feature type="transmembrane region" description="Helical" evidence="5">
    <location>
        <begin position="24"/>
        <end position="41"/>
    </location>
</feature>
<sequence>MCWLDIAIGIALIYSLWIGYKKGFVNRAMALVAVVVAAMLSGSVSKLLENIFTQISGFPPVAIRFATLALGYVLVYRVIIFIGKRIDRGVRILHLSLVNRLIGMVFSLLIALLVMSYSFVVLDRFIPRKNGIEKVDIRNISHYYDQIKPFATTFLPSRLLPNKMVEKKEQAPVRQFSV</sequence>
<dbReference type="RefSeq" id="WP_411915561.1">
    <property type="nucleotide sequence ID" value="NZ_BAAFSF010000001.1"/>
</dbReference>
<evidence type="ECO:0000256" key="2">
    <source>
        <dbReference type="ARBA" id="ARBA00022692"/>
    </source>
</evidence>
<accession>A0ABQ0E249</accession>
<reference evidence="6 7" key="1">
    <citation type="journal article" date="2025" name="Int. J. Syst. Evol. Microbiol.">
        <title>Desulfovibrio falkowii sp. nov., Porphyromonas miyakawae sp. nov., Mediterraneibacter flintii sp. nov. and Owariibacterium komagatae gen. nov., sp. nov., isolated from human faeces.</title>
        <authorList>
            <person name="Hamaguchi T."/>
            <person name="Ohara M."/>
            <person name="Hisatomi A."/>
            <person name="Sekiguchi K."/>
            <person name="Takeda J.I."/>
            <person name="Ueyama J."/>
            <person name="Ito M."/>
            <person name="Nishiwaki H."/>
            <person name="Ogi T."/>
            <person name="Hirayama M."/>
            <person name="Ohkuma M."/>
            <person name="Sakamoto M."/>
            <person name="Ohno K."/>
        </authorList>
    </citation>
    <scope>NUCLEOTIDE SEQUENCE [LARGE SCALE GENOMIC DNA]</scope>
    <source>
        <strain evidence="6 7">13CB11C</strain>
    </source>
</reference>
<dbReference type="InterPro" id="IPR003825">
    <property type="entry name" value="Colicin-V_CvpA"/>
</dbReference>
<feature type="transmembrane region" description="Helical" evidence="5">
    <location>
        <begin position="61"/>
        <end position="80"/>
    </location>
</feature>
<dbReference type="Pfam" id="PF02674">
    <property type="entry name" value="Colicin_V"/>
    <property type="match status" value="1"/>
</dbReference>
<keyword evidence="2 5" id="KW-0812">Transmembrane</keyword>
<dbReference type="Proteomes" id="UP001628220">
    <property type="component" value="Unassembled WGS sequence"/>
</dbReference>
<keyword evidence="7" id="KW-1185">Reference proteome</keyword>
<dbReference type="EMBL" id="BAAFSF010000001">
    <property type="protein sequence ID" value="GAB1251759.1"/>
    <property type="molecule type" value="Genomic_DNA"/>
</dbReference>
<comment type="subcellular location">
    <subcellularLocation>
        <location evidence="1">Membrane</location>
        <topology evidence="1">Multi-pass membrane protein</topology>
    </subcellularLocation>
</comment>
<evidence type="ECO:0000256" key="3">
    <source>
        <dbReference type="ARBA" id="ARBA00022989"/>
    </source>
</evidence>
<gene>
    <name evidence="6" type="ORF">Tsumi_08630</name>
</gene>
<protein>
    <recommendedName>
        <fullName evidence="8">CvpA family protein</fullName>
    </recommendedName>
</protein>
<keyword evidence="4 5" id="KW-0472">Membrane</keyword>
<evidence type="ECO:0000256" key="5">
    <source>
        <dbReference type="SAM" id="Phobius"/>
    </source>
</evidence>
<evidence type="ECO:0000313" key="6">
    <source>
        <dbReference type="EMBL" id="GAB1251759.1"/>
    </source>
</evidence>
<evidence type="ECO:0000313" key="7">
    <source>
        <dbReference type="Proteomes" id="UP001628220"/>
    </source>
</evidence>
<organism evidence="6 7">
    <name type="scientific">Porphyromonas miyakawae</name>
    <dbReference type="NCBI Taxonomy" id="3137470"/>
    <lineage>
        <taxon>Bacteria</taxon>
        <taxon>Pseudomonadati</taxon>
        <taxon>Bacteroidota</taxon>
        <taxon>Bacteroidia</taxon>
        <taxon>Bacteroidales</taxon>
        <taxon>Porphyromonadaceae</taxon>
        <taxon>Porphyromonas</taxon>
    </lineage>
</organism>
<feature type="transmembrane region" description="Helical" evidence="5">
    <location>
        <begin position="101"/>
        <end position="122"/>
    </location>
</feature>
<evidence type="ECO:0000256" key="4">
    <source>
        <dbReference type="ARBA" id="ARBA00023136"/>
    </source>
</evidence>
<evidence type="ECO:0000256" key="1">
    <source>
        <dbReference type="ARBA" id="ARBA00004141"/>
    </source>
</evidence>
<evidence type="ECO:0008006" key="8">
    <source>
        <dbReference type="Google" id="ProtNLM"/>
    </source>
</evidence>